<accession>A0A495JFA1</accession>
<protein>
    <submittedName>
        <fullName evidence="6">Signal transduction histidine kinase</fullName>
    </submittedName>
</protein>
<evidence type="ECO:0000313" key="7">
    <source>
        <dbReference type="Proteomes" id="UP000277671"/>
    </source>
</evidence>
<keyword evidence="1" id="KW-0808">Transferase</keyword>
<feature type="domain" description="Histidine kinase/HSP90-like ATPase" evidence="5">
    <location>
        <begin position="312"/>
        <end position="399"/>
    </location>
</feature>
<dbReference type="OrthoDB" id="5125370at2"/>
<evidence type="ECO:0000256" key="3">
    <source>
        <dbReference type="ARBA" id="ARBA00023012"/>
    </source>
</evidence>
<evidence type="ECO:0000256" key="2">
    <source>
        <dbReference type="ARBA" id="ARBA00022777"/>
    </source>
</evidence>
<feature type="transmembrane region" description="Helical" evidence="4">
    <location>
        <begin position="116"/>
        <end position="134"/>
    </location>
</feature>
<dbReference type="Gene3D" id="3.30.565.10">
    <property type="entry name" value="Histidine kinase-like ATPase, C-terminal domain"/>
    <property type="match status" value="1"/>
</dbReference>
<keyword evidence="4" id="KW-1133">Transmembrane helix</keyword>
<feature type="transmembrane region" description="Helical" evidence="4">
    <location>
        <begin position="24"/>
        <end position="51"/>
    </location>
</feature>
<gene>
    <name evidence="6" type="ORF">BDK92_1857</name>
</gene>
<name>A0A495JFA1_9ACTN</name>
<feature type="transmembrane region" description="Helical" evidence="4">
    <location>
        <begin position="58"/>
        <end position="78"/>
    </location>
</feature>
<evidence type="ECO:0000259" key="5">
    <source>
        <dbReference type="Pfam" id="PF02518"/>
    </source>
</evidence>
<keyword evidence="4" id="KW-0472">Membrane</keyword>
<dbReference type="GO" id="GO:0016301">
    <property type="term" value="F:kinase activity"/>
    <property type="evidence" value="ECO:0007669"/>
    <property type="project" value="UniProtKB-KW"/>
</dbReference>
<dbReference type="Pfam" id="PF02518">
    <property type="entry name" value="HATPase_c"/>
    <property type="match status" value="1"/>
</dbReference>
<dbReference type="EMBL" id="RBKT01000001">
    <property type="protein sequence ID" value="RKR87577.1"/>
    <property type="molecule type" value="Genomic_DNA"/>
</dbReference>
<feature type="transmembrane region" description="Helical" evidence="4">
    <location>
        <begin position="163"/>
        <end position="183"/>
    </location>
</feature>
<dbReference type="RefSeq" id="WP_121156331.1">
    <property type="nucleotide sequence ID" value="NZ_RBKT01000001.1"/>
</dbReference>
<organism evidence="6 7">
    <name type="scientific">Micromonospora pisi</name>
    <dbReference type="NCBI Taxonomy" id="589240"/>
    <lineage>
        <taxon>Bacteria</taxon>
        <taxon>Bacillati</taxon>
        <taxon>Actinomycetota</taxon>
        <taxon>Actinomycetes</taxon>
        <taxon>Micromonosporales</taxon>
        <taxon>Micromonosporaceae</taxon>
        <taxon>Micromonospora</taxon>
    </lineage>
</organism>
<dbReference type="PANTHER" id="PTHR24421:SF61">
    <property type="entry name" value="OXYGEN SENSOR HISTIDINE KINASE NREB"/>
    <property type="match status" value="1"/>
</dbReference>
<keyword evidence="7" id="KW-1185">Reference proteome</keyword>
<dbReference type="GO" id="GO:0000160">
    <property type="term" value="P:phosphorelay signal transduction system"/>
    <property type="evidence" value="ECO:0007669"/>
    <property type="project" value="UniProtKB-KW"/>
</dbReference>
<dbReference type="SUPFAM" id="SSF55874">
    <property type="entry name" value="ATPase domain of HSP90 chaperone/DNA topoisomerase II/histidine kinase"/>
    <property type="match status" value="1"/>
</dbReference>
<dbReference type="InterPro" id="IPR003594">
    <property type="entry name" value="HATPase_dom"/>
</dbReference>
<keyword evidence="2 6" id="KW-0418">Kinase</keyword>
<feature type="transmembrane region" description="Helical" evidence="4">
    <location>
        <begin position="84"/>
        <end position="104"/>
    </location>
</feature>
<reference evidence="6 7" key="1">
    <citation type="submission" date="2018-10" db="EMBL/GenBank/DDBJ databases">
        <title>Sequencing the genomes of 1000 actinobacteria strains.</title>
        <authorList>
            <person name="Klenk H.-P."/>
        </authorList>
    </citation>
    <scope>NUCLEOTIDE SEQUENCE [LARGE SCALE GENOMIC DNA]</scope>
    <source>
        <strain evidence="6 7">DSM 45175</strain>
    </source>
</reference>
<keyword evidence="4" id="KW-0812">Transmembrane</keyword>
<dbReference type="InterPro" id="IPR050482">
    <property type="entry name" value="Sensor_HK_TwoCompSys"/>
</dbReference>
<dbReference type="InterPro" id="IPR036890">
    <property type="entry name" value="HATPase_C_sf"/>
</dbReference>
<dbReference type="PANTHER" id="PTHR24421">
    <property type="entry name" value="NITRATE/NITRITE SENSOR PROTEIN NARX-RELATED"/>
    <property type="match status" value="1"/>
</dbReference>
<evidence type="ECO:0000256" key="1">
    <source>
        <dbReference type="ARBA" id="ARBA00022679"/>
    </source>
</evidence>
<comment type="caution">
    <text evidence="6">The sequence shown here is derived from an EMBL/GenBank/DDBJ whole genome shotgun (WGS) entry which is preliminary data.</text>
</comment>
<dbReference type="AlphaFoldDB" id="A0A495JFA1"/>
<dbReference type="CDD" id="cd16917">
    <property type="entry name" value="HATPase_UhpB-NarQ-NarX-like"/>
    <property type="match status" value="1"/>
</dbReference>
<proteinExistence type="predicted"/>
<dbReference type="Proteomes" id="UP000277671">
    <property type="component" value="Unassembled WGS sequence"/>
</dbReference>
<evidence type="ECO:0000313" key="6">
    <source>
        <dbReference type="EMBL" id="RKR87577.1"/>
    </source>
</evidence>
<sequence>MTTVAIPVSTSPTFQGEEKPAGKALVQVFTLFPALLRLTCGLAGAAVALAVRTPPVSTPLLITTVVVLTGWSLLFTGWTLRRGLTAPVILVDLSLTIVACLLMNRLVAAEVLPGEGSWLAILASTSIVVAHFGLPARLSIPAGLVVTSAYAAGAHLAGNDTEAVAHALTLIIQTVFGAGLAVLTRRSSRAADEAFADYQRTSREVLIDRAAREAERQHNRDLHDTVLSTLTVVGLGGVPAGSPLLRERAAADLRTLAELASSRDRPPLPAAGPSTSVALDDRLRTVLFRAGQPDVTADLTSCAVPPAVADALADSTAEALSNVVRHAPGATASVRLRSRDGAVVVEVTDDGPGFDPLAVPLHRFGLRESIHGRMTAVGGRAEVESRTGHGTRVRLEWPDAG</sequence>
<keyword evidence="3" id="KW-0902">Two-component regulatory system</keyword>
<evidence type="ECO:0000256" key="4">
    <source>
        <dbReference type="SAM" id="Phobius"/>
    </source>
</evidence>